<accession>A0A426X3L2</accession>
<protein>
    <submittedName>
        <fullName evidence="2">Uncharacterized protein</fullName>
    </submittedName>
</protein>
<evidence type="ECO:0000313" key="2">
    <source>
        <dbReference type="EMBL" id="RRT34061.1"/>
    </source>
</evidence>
<organism evidence="2 3">
    <name type="scientific">Ensete ventricosum</name>
    <name type="common">Abyssinian banana</name>
    <name type="synonym">Musa ensete</name>
    <dbReference type="NCBI Taxonomy" id="4639"/>
    <lineage>
        <taxon>Eukaryota</taxon>
        <taxon>Viridiplantae</taxon>
        <taxon>Streptophyta</taxon>
        <taxon>Embryophyta</taxon>
        <taxon>Tracheophyta</taxon>
        <taxon>Spermatophyta</taxon>
        <taxon>Magnoliopsida</taxon>
        <taxon>Liliopsida</taxon>
        <taxon>Zingiberales</taxon>
        <taxon>Musaceae</taxon>
        <taxon>Ensete</taxon>
    </lineage>
</organism>
<dbReference type="EMBL" id="AMZH03027637">
    <property type="protein sequence ID" value="RRT34061.1"/>
    <property type="molecule type" value="Genomic_DNA"/>
</dbReference>
<gene>
    <name evidence="2" type="ORF">B296_00055699</name>
</gene>
<sequence length="203" mass="22562">MGVAACFSIDQEKLLREHWGVEAGGRKGRGSNDESKGARLPKKQSVDQKGGGLGVPQCRRGGSIDREESDADAKQLIVGPWAGSTMVPQRRDFRGVIDPLLSWRERVGRERSRGGGECRGKLQVPRQGRRVEAKKLHKTSVKGILIKIVENWGLRVDAGYGGSEFDYSTIVTKSNWEPRGVLQPEQKMKDSAKGEEMQHLQWL</sequence>
<dbReference type="AlphaFoldDB" id="A0A426X3L2"/>
<evidence type="ECO:0000256" key="1">
    <source>
        <dbReference type="SAM" id="MobiDB-lite"/>
    </source>
</evidence>
<reference evidence="2 3" key="1">
    <citation type="journal article" date="2014" name="Agronomy (Basel)">
        <title>A Draft Genome Sequence for Ensete ventricosum, the Drought-Tolerant Tree Against Hunger.</title>
        <authorList>
            <person name="Harrison J."/>
            <person name="Moore K.A."/>
            <person name="Paszkiewicz K."/>
            <person name="Jones T."/>
            <person name="Grant M."/>
            <person name="Ambacheew D."/>
            <person name="Muzemil S."/>
            <person name="Studholme D.J."/>
        </authorList>
    </citation>
    <scope>NUCLEOTIDE SEQUENCE [LARGE SCALE GENOMIC DNA]</scope>
</reference>
<evidence type="ECO:0000313" key="3">
    <source>
        <dbReference type="Proteomes" id="UP000287651"/>
    </source>
</evidence>
<proteinExistence type="predicted"/>
<feature type="region of interest" description="Disordered" evidence="1">
    <location>
        <begin position="20"/>
        <end position="71"/>
    </location>
</feature>
<name>A0A426X3L2_ENSVE</name>
<dbReference type="Proteomes" id="UP000287651">
    <property type="component" value="Unassembled WGS sequence"/>
</dbReference>
<comment type="caution">
    <text evidence="2">The sequence shown here is derived from an EMBL/GenBank/DDBJ whole genome shotgun (WGS) entry which is preliminary data.</text>
</comment>